<accession>A0ABY9TQF2</accession>
<keyword evidence="3 6" id="KW-0378">Hydrolase</keyword>
<dbReference type="NCBIfam" id="TIGR00573">
    <property type="entry name" value="dnaq"/>
    <property type="match status" value="1"/>
</dbReference>
<dbReference type="Gene3D" id="3.30.420.10">
    <property type="entry name" value="Ribonuclease H-like superfamily/Ribonuclease H"/>
    <property type="match status" value="1"/>
</dbReference>
<dbReference type="GO" id="GO:0004527">
    <property type="term" value="F:exonuclease activity"/>
    <property type="evidence" value="ECO:0007669"/>
    <property type="project" value="UniProtKB-KW"/>
</dbReference>
<dbReference type="EC" id="2.7.7.7" evidence="1"/>
<dbReference type="SUPFAM" id="SSF53098">
    <property type="entry name" value="Ribonuclease H-like"/>
    <property type="match status" value="1"/>
</dbReference>
<keyword evidence="3 6" id="KW-0269">Exonuclease</keyword>
<dbReference type="InterPro" id="IPR036397">
    <property type="entry name" value="RNaseH_sf"/>
</dbReference>
<dbReference type="RefSeq" id="WP_348389683.1">
    <property type="nucleotide sequence ID" value="NZ_CP134145.1"/>
</dbReference>
<name>A0ABY9TQF2_9GAMM</name>
<dbReference type="Pfam" id="PF00929">
    <property type="entry name" value="RNase_T"/>
    <property type="match status" value="1"/>
</dbReference>
<evidence type="ECO:0000256" key="2">
    <source>
        <dbReference type="ARBA" id="ARBA00022722"/>
    </source>
</evidence>
<feature type="domain" description="Exonuclease" evidence="5">
    <location>
        <begin position="8"/>
        <end position="109"/>
    </location>
</feature>
<evidence type="ECO:0000256" key="1">
    <source>
        <dbReference type="ARBA" id="ARBA00012417"/>
    </source>
</evidence>
<protein>
    <recommendedName>
        <fullName evidence="1">DNA-directed DNA polymerase</fullName>
        <ecNumber evidence="1">2.7.7.7</ecNumber>
    </recommendedName>
</protein>
<dbReference type="Proteomes" id="UP001258994">
    <property type="component" value="Chromosome"/>
</dbReference>
<gene>
    <name evidence="6" type="ORF">RGQ13_10385</name>
</gene>
<dbReference type="InterPro" id="IPR006054">
    <property type="entry name" value="DnaQ"/>
</dbReference>
<sequence>MSKSKRTVIINVETTGLSTKTGCRVIEIACVEVVKGTLTQHRFNSLIHPCGRKITNEAYKRHGLQDTDLAEAPKFQDIAQQLINFCEGAKVVTYNADFDIDLLAYECKKQL</sequence>
<dbReference type="PANTHER" id="PTHR30231">
    <property type="entry name" value="DNA POLYMERASE III SUBUNIT EPSILON"/>
    <property type="match status" value="1"/>
</dbReference>
<dbReference type="InterPro" id="IPR013520">
    <property type="entry name" value="Ribonucl_H"/>
</dbReference>
<evidence type="ECO:0000256" key="3">
    <source>
        <dbReference type="ARBA" id="ARBA00022839"/>
    </source>
</evidence>
<reference evidence="7" key="1">
    <citation type="submission" date="2023-09" db="EMBL/GenBank/DDBJ databases">
        <authorList>
            <person name="Li S."/>
            <person name="Li X."/>
            <person name="Zhang C."/>
            <person name="Zhao Z."/>
        </authorList>
    </citation>
    <scope>NUCLEOTIDE SEQUENCE [LARGE SCALE GENOMIC DNA]</scope>
    <source>
        <strain evidence="7">SQ149</strain>
    </source>
</reference>
<evidence type="ECO:0000313" key="7">
    <source>
        <dbReference type="Proteomes" id="UP001258994"/>
    </source>
</evidence>
<keyword evidence="2" id="KW-0540">Nuclease</keyword>
<proteinExistence type="predicted"/>
<evidence type="ECO:0000256" key="4">
    <source>
        <dbReference type="ARBA" id="ARBA00049244"/>
    </source>
</evidence>
<comment type="catalytic activity">
    <reaction evidence="4">
        <text>DNA(n) + a 2'-deoxyribonucleoside 5'-triphosphate = DNA(n+1) + diphosphate</text>
        <dbReference type="Rhea" id="RHEA:22508"/>
        <dbReference type="Rhea" id="RHEA-COMP:17339"/>
        <dbReference type="Rhea" id="RHEA-COMP:17340"/>
        <dbReference type="ChEBI" id="CHEBI:33019"/>
        <dbReference type="ChEBI" id="CHEBI:61560"/>
        <dbReference type="ChEBI" id="CHEBI:173112"/>
        <dbReference type="EC" id="2.7.7.7"/>
    </reaction>
</comment>
<dbReference type="InterPro" id="IPR012337">
    <property type="entry name" value="RNaseH-like_sf"/>
</dbReference>
<evidence type="ECO:0000313" key="6">
    <source>
        <dbReference type="EMBL" id="WNC70543.1"/>
    </source>
</evidence>
<dbReference type="PANTHER" id="PTHR30231:SF41">
    <property type="entry name" value="DNA POLYMERASE III SUBUNIT EPSILON"/>
    <property type="match status" value="1"/>
</dbReference>
<dbReference type="EMBL" id="CP134145">
    <property type="protein sequence ID" value="WNC70543.1"/>
    <property type="molecule type" value="Genomic_DNA"/>
</dbReference>
<organism evidence="6 7">
    <name type="scientific">Thalassotalea psychrophila</name>
    <dbReference type="NCBI Taxonomy" id="3065647"/>
    <lineage>
        <taxon>Bacteria</taxon>
        <taxon>Pseudomonadati</taxon>
        <taxon>Pseudomonadota</taxon>
        <taxon>Gammaproteobacteria</taxon>
        <taxon>Alteromonadales</taxon>
        <taxon>Colwelliaceae</taxon>
        <taxon>Thalassotalea</taxon>
    </lineage>
</organism>
<evidence type="ECO:0000259" key="5">
    <source>
        <dbReference type="Pfam" id="PF00929"/>
    </source>
</evidence>
<keyword evidence="7" id="KW-1185">Reference proteome</keyword>